<protein>
    <submittedName>
        <fullName evidence="1">Uncharacterized protein</fullName>
    </submittedName>
</protein>
<dbReference type="EMBL" id="NIZT01000023">
    <property type="protein sequence ID" value="RBQ23563.1"/>
    <property type="molecule type" value="Genomic_DNA"/>
</dbReference>
<dbReference type="AlphaFoldDB" id="A0A366MCK3"/>
<evidence type="ECO:0000313" key="2">
    <source>
        <dbReference type="Proteomes" id="UP000253099"/>
    </source>
</evidence>
<accession>A0A366MCK3</accession>
<evidence type="ECO:0000313" key="1">
    <source>
        <dbReference type="EMBL" id="RBQ23563.1"/>
    </source>
</evidence>
<reference evidence="1 2" key="1">
    <citation type="submission" date="2018-06" db="EMBL/GenBank/DDBJ databases">
        <title>Genomic insight into two independent archaeal endosymbiosis events.</title>
        <authorList>
            <person name="Lind A.E."/>
            <person name="Lewis W.H."/>
            <person name="Spang A."/>
            <person name="Guy L."/>
            <person name="Embley M.T."/>
            <person name="Ettema T.J.G."/>
        </authorList>
    </citation>
    <scope>NUCLEOTIDE SEQUENCE [LARGE SCALE GENOMIC DNA]</scope>
    <source>
        <strain evidence="1">NOE</strain>
    </source>
</reference>
<sequence>MGGLSYFESKEKLIEEVEKDMIAIKNSFGSFKDKIKLIADYNLRHDHHTEKMKTFDEWDISADYYILYLESFRRNKNSESVLKKFSKDLFETYKEIVDEAKKSGEIKNDIEHIMITLKYC</sequence>
<gene>
    <name evidence="1" type="ORF">ALNOE001_08410</name>
</gene>
<proteinExistence type="predicted"/>
<organism evidence="1 2">
    <name type="scientific">Candidatus Methanobinarius endosymbioticus</name>
    <dbReference type="NCBI Taxonomy" id="2006182"/>
    <lineage>
        <taxon>Archaea</taxon>
        <taxon>Methanobacteriati</taxon>
        <taxon>Methanobacteriota</taxon>
        <taxon>Methanomada group</taxon>
        <taxon>Methanobacteria</taxon>
        <taxon>Methanobacteriales</taxon>
        <taxon>Methanobacteriaceae</taxon>
        <taxon>Candidatus Methanobinarius</taxon>
    </lineage>
</organism>
<comment type="caution">
    <text evidence="1">The sequence shown here is derived from an EMBL/GenBank/DDBJ whole genome shotgun (WGS) entry which is preliminary data.</text>
</comment>
<name>A0A366MCK3_9EURY</name>
<keyword evidence="2" id="KW-1185">Reference proteome</keyword>
<dbReference type="Proteomes" id="UP000253099">
    <property type="component" value="Unassembled WGS sequence"/>
</dbReference>
<dbReference type="Gene3D" id="1.10.357.10">
    <property type="entry name" value="Tetracycline Repressor, domain 2"/>
    <property type="match status" value="1"/>
</dbReference>